<evidence type="ECO:0000313" key="2">
    <source>
        <dbReference type="EMBL" id="KAF3963959.1"/>
    </source>
</evidence>
<keyword evidence="1" id="KW-0812">Transmembrane</keyword>
<accession>A0A8J4VWQ5</accession>
<gene>
    <name evidence="2" type="ORF">CMV_011706</name>
</gene>
<dbReference type="Proteomes" id="UP000737018">
    <property type="component" value="Unassembled WGS sequence"/>
</dbReference>
<organism evidence="2 3">
    <name type="scientific">Castanea mollissima</name>
    <name type="common">Chinese chestnut</name>
    <dbReference type="NCBI Taxonomy" id="60419"/>
    <lineage>
        <taxon>Eukaryota</taxon>
        <taxon>Viridiplantae</taxon>
        <taxon>Streptophyta</taxon>
        <taxon>Embryophyta</taxon>
        <taxon>Tracheophyta</taxon>
        <taxon>Spermatophyta</taxon>
        <taxon>Magnoliopsida</taxon>
        <taxon>eudicotyledons</taxon>
        <taxon>Gunneridae</taxon>
        <taxon>Pentapetalae</taxon>
        <taxon>rosids</taxon>
        <taxon>fabids</taxon>
        <taxon>Fagales</taxon>
        <taxon>Fagaceae</taxon>
        <taxon>Castanea</taxon>
    </lineage>
</organism>
<proteinExistence type="predicted"/>
<name>A0A8J4VWQ5_9ROSI</name>
<keyword evidence="1" id="KW-1133">Transmembrane helix</keyword>
<sequence length="68" mass="7442">MILYAYCSSVIPSCHTFSIGNFDETLFASTLFCAGVKARKLAYLFPQLLFISLGAVVLAPPISLQLRL</sequence>
<reference evidence="2" key="1">
    <citation type="submission" date="2020-03" db="EMBL/GenBank/DDBJ databases">
        <title>Castanea mollissima Vanexum genome sequencing.</title>
        <authorList>
            <person name="Staton M."/>
        </authorList>
    </citation>
    <scope>NUCLEOTIDE SEQUENCE</scope>
    <source>
        <tissue evidence="2">Leaf</tissue>
    </source>
</reference>
<evidence type="ECO:0000313" key="3">
    <source>
        <dbReference type="Proteomes" id="UP000737018"/>
    </source>
</evidence>
<feature type="transmembrane region" description="Helical" evidence="1">
    <location>
        <begin position="41"/>
        <end position="62"/>
    </location>
</feature>
<evidence type="ECO:0000256" key="1">
    <source>
        <dbReference type="SAM" id="Phobius"/>
    </source>
</evidence>
<dbReference type="AlphaFoldDB" id="A0A8J4VWQ5"/>
<keyword evidence="1" id="KW-0472">Membrane</keyword>
<comment type="caution">
    <text evidence="2">The sequence shown here is derived from an EMBL/GenBank/DDBJ whole genome shotgun (WGS) entry which is preliminary data.</text>
</comment>
<protein>
    <submittedName>
        <fullName evidence="2">Uncharacterized protein</fullName>
    </submittedName>
</protein>
<keyword evidence="3" id="KW-1185">Reference proteome</keyword>
<dbReference type="EMBL" id="JRKL02001441">
    <property type="protein sequence ID" value="KAF3963959.1"/>
    <property type="molecule type" value="Genomic_DNA"/>
</dbReference>